<evidence type="ECO:0000313" key="10">
    <source>
        <dbReference type="Proteomes" id="UP000824081"/>
    </source>
</evidence>
<dbReference type="SUPFAM" id="SSF161098">
    <property type="entry name" value="MetI-like"/>
    <property type="match status" value="1"/>
</dbReference>
<evidence type="ECO:0000256" key="5">
    <source>
        <dbReference type="ARBA" id="ARBA00022989"/>
    </source>
</evidence>
<evidence type="ECO:0000259" key="8">
    <source>
        <dbReference type="PROSITE" id="PS50928"/>
    </source>
</evidence>
<comment type="subcellular location">
    <subcellularLocation>
        <location evidence="1 7">Cell membrane</location>
        <topology evidence="1 7">Multi-pass membrane protein</topology>
    </subcellularLocation>
</comment>
<evidence type="ECO:0000256" key="2">
    <source>
        <dbReference type="ARBA" id="ARBA00022448"/>
    </source>
</evidence>
<sequence length="300" mass="33373">MDGLAGNKKHVSPSRRGQTVFLVVMLIIPIVQWFIFWLYVNINSILMAFQTSIGEWSMVNFRTLFQDFGSPGSTINIAVKNTLRYFSTNVFVIMVLALIISYFMFRKIKGSAAFRVIFYLPGIISSVALTSVFTSFIDPNGPLGYLCKAIGITPPELFANSDTATETILFYCVWTGFGTNILLFTGAMSRVPVSVLESAKLDGASMGREVVSIVLPLIWPTISTLLILNCTSIFSASGPIFLFTKGKFETTTIGYWIFDQIYYNSSYNIVSAAGLFFTCLGVPFILLVRWLIEKVPAVEY</sequence>
<protein>
    <submittedName>
        <fullName evidence="9">Sugar ABC transporter permease</fullName>
    </submittedName>
</protein>
<feature type="transmembrane region" description="Helical" evidence="7">
    <location>
        <begin position="85"/>
        <end position="105"/>
    </location>
</feature>
<dbReference type="InterPro" id="IPR000515">
    <property type="entry name" value="MetI-like"/>
</dbReference>
<feature type="transmembrane region" description="Helical" evidence="7">
    <location>
        <begin position="117"/>
        <end position="137"/>
    </location>
</feature>
<keyword evidence="6 7" id="KW-0472">Membrane</keyword>
<reference evidence="9" key="2">
    <citation type="journal article" date="2021" name="PeerJ">
        <title>Extensive microbial diversity within the chicken gut microbiome revealed by metagenomics and culture.</title>
        <authorList>
            <person name="Gilroy R."/>
            <person name="Ravi A."/>
            <person name="Getino M."/>
            <person name="Pursley I."/>
            <person name="Horton D.L."/>
            <person name="Alikhan N.F."/>
            <person name="Baker D."/>
            <person name="Gharbi K."/>
            <person name="Hall N."/>
            <person name="Watson M."/>
            <person name="Adriaenssens E.M."/>
            <person name="Foster-Nyarko E."/>
            <person name="Jarju S."/>
            <person name="Secka A."/>
            <person name="Antonio M."/>
            <person name="Oren A."/>
            <person name="Chaudhuri R.R."/>
            <person name="La Ragione R."/>
            <person name="Hildebrand F."/>
            <person name="Pallen M.J."/>
        </authorList>
    </citation>
    <scope>NUCLEOTIDE SEQUENCE</scope>
    <source>
        <strain evidence="9">11687</strain>
    </source>
</reference>
<evidence type="ECO:0000256" key="1">
    <source>
        <dbReference type="ARBA" id="ARBA00004651"/>
    </source>
</evidence>
<evidence type="ECO:0000313" key="9">
    <source>
        <dbReference type="EMBL" id="HIU59345.1"/>
    </source>
</evidence>
<keyword evidence="5 7" id="KW-1133">Transmembrane helix</keyword>
<feature type="transmembrane region" description="Helical" evidence="7">
    <location>
        <begin position="269"/>
        <end position="292"/>
    </location>
</feature>
<dbReference type="InterPro" id="IPR035906">
    <property type="entry name" value="MetI-like_sf"/>
</dbReference>
<keyword evidence="3" id="KW-1003">Cell membrane</keyword>
<dbReference type="Pfam" id="PF00528">
    <property type="entry name" value="BPD_transp_1"/>
    <property type="match status" value="1"/>
</dbReference>
<comment type="caution">
    <text evidence="9">The sequence shown here is derived from an EMBL/GenBank/DDBJ whole genome shotgun (WGS) entry which is preliminary data.</text>
</comment>
<feature type="transmembrane region" description="Helical" evidence="7">
    <location>
        <begin position="210"/>
        <end position="234"/>
    </location>
</feature>
<feature type="transmembrane region" description="Helical" evidence="7">
    <location>
        <begin position="168"/>
        <end position="189"/>
    </location>
</feature>
<evidence type="ECO:0000256" key="7">
    <source>
        <dbReference type="RuleBase" id="RU363032"/>
    </source>
</evidence>
<organism evidence="9 10">
    <name type="scientific">Candidatus Scatosoma pullistercoris</name>
    <dbReference type="NCBI Taxonomy" id="2840934"/>
    <lineage>
        <taxon>Bacteria</taxon>
        <taxon>Bacillati</taxon>
        <taxon>Bacillota</taxon>
        <taxon>Clostridia</taxon>
        <taxon>Candidatus Scatosoma</taxon>
    </lineage>
</organism>
<dbReference type="EMBL" id="DVMZ01000119">
    <property type="protein sequence ID" value="HIU59345.1"/>
    <property type="molecule type" value="Genomic_DNA"/>
</dbReference>
<evidence type="ECO:0000256" key="3">
    <source>
        <dbReference type="ARBA" id="ARBA00022475"/>
    </source>
</evidence>
<dbReference type="PANTHER" id="PTHR30193:SF37">
    <property type="entry name" value="INNER MEMBRANE ABC TRANSPORTER PERMEASE PROTEIN YCJO"/>
    <property type="match status" value="1"/>
</dbReference>
<gene>
    <name evidence="9" type="ORF">IAC57_04505</name>
</gene>
<dbReference type="GO" id="GO:0005886">
    <property type="term" value="C:plasma membrane"/>
    <property type="evidence" value="ECO:0007669"/>
    <property type="project" value="UniProtKB-SubCell"/>
</dbReference>
<keyword evidence="2 7" id="KW-0813">Transport</keyword>
<comment type="similarity">
    <text evidence="7">Belongs to the binding-protein-dependent transport system permease family.</text>
</comment>
<keyword evidence="4 7" id="KW-0812">Transmembrane</keyword>
<dbReference type="PROSITE" id="PS50928">
    <property type="entry name" value="ABC_TM1"/>
    <property type="match status" value="1"/>
</dbReference>
<dbReference type="PANTHER" id="PTHR30193">
    <property type="entry name" value="ABC TRANSPORTER PERMEASE PROTEIN"/>
    <property type="match status" value="1"/>
</dbReference>
<feature type="domain" description="ABC transmembrane type-1" evidence="8">
    <location>
        <begin position="79"/>
        <end position="288"/>
    </location>
</feature>
<dbReference type="InterPro" id="IPR051393">
    <property type="entry name" value="ABC_transporter_permease"/>
</dbReference>
<evidence type="ECO:0000256" key="4">
    <source>
        <dbReference type="ARBA" id="ARBA00022692"/>
    </source>
</evidence>
<dbReference type="Gene3D" id="1.10.3720.10">
    <property type="entry name" value="MetI-like"/>
    <property type="match status" value="1"/>
</dbReference>
<accession>A0A9D1SGP8</accession>
<name>A0A9D1SGP8_9FIRM</name>
<dbReference type="Proteomes" id="UP000824081">
    <property type="component" value="Unassembled WGS sequence"/>
</dbReference>
<dbReference type="AlphaFoldDB" id="A0A9D1SGP8"/>
<evidence type="ECO:0000256" key="6">
    <source>
        <dbReference type="ARBA" id="ARBA00023136"/>
    </source>
</evidence>
<reference evidence="9" key="1">
    <citation type="submission" date="2020-10" db="EMBL/GenBank/DDBJ databases">
        <authorList>
            <person name="Gilroy R."/>
        </authorList>
    </citation>
    <scope>NUCLEOTIDE SEQUENCE</scope>
    <source>
        <strain evidence="9">11687</strain>
    </source>
</reference>
<feature type="transmembrane region" description="Helical" evidence="7">
    <location>
        <begin position="20"/>
        <end position="40"/>
    </location>
</feature>
<proteinExistence type="inferred from homology"/>
<dbReference type="GO" id="GO:0055085">
    <property type="term" value="P:transmembrane transport"/>
    <property type="evidence" value="ECO:0007669"/>
    <property type="project" value="InterPro"/>
</dbReference>
<dbReference type="CDD" id="cd06261">
    <property type="entry name" value="TM_PBP2"/>
    <property type="match status" value="1"/>
</dbReference>